<comment type="caution">
    <text evidence="2">The sequence shown here is derived from an EMBL/GenBank/DDBJ whole genome shotgun (WGS) entry which is preliminary data.</text>
</comment>
<dbReference type="PANTHER" id="PTHR24422:SF10">
    <property type="entry name" value="CHEMOTAXIS PROTEIN METHYLTRANSFERASE 2"/>
    <property type="match status" value="1"/>
</dbReference>
<keyword evidence="2" id="KW-0489">Methyltransferase</keyword>
<dbReference type="RefSeq" id="WP_006983821.1">
    <property type="nucleotide sequence ID" value="NZ_ABVL01000044.1"/>
</dbReference>
<evidence type="ECO:0000313" key="3">
    <source>
        <dbReference type="Proteomes" id="UP000005824"/>
    </source>
</evidence>
<dbReference type="InterPro" id="IPR050903">
    <property type="entry name" value="Bact_Chemotaxis_MeTrfase"/>
</dbReference>
<dbReference type="InterPro" id="IPR011990">
    <property type="entry name" value="TPR-like_helical_dom_sf"/>
</dbReference>
<dbReference type="EMBL" id="ABVL01000044">
    <property type="protein sequence ID" value="EDY15985.1"/>
    <property type="molecule type" value="Genomic_DNA"/>
</dbReference>
<dbReference type="eggNOG" id="COG1352">
    <property type="taxonomic scope" value="Bacteria"/>
</dbReference>
<dbReference type="Proteomes" id="UP000005824">
    <property type="component" value="Unassembled WGS sequence"/>
</dbReference>
<sequence length="506" mass="56534">MPASGVPPAWRAQISDLIAGKMGLHFPPERWTDLEQGLSRAAREFGLPDAAACAEWLIAANLSQRQIEVLASHLTVGETYFFRGKKTFDILAERVLPELIKTRQGSERRLRIWSAACCTGEEAYSLAILLSQFPELAEWHVTILATDINDQFLGKARAGIYSNWSFRETPPEFKARYFRPVDAGRFALLPEIRKRVTFAHLNLVDDVFPSIETDTNGLDLIFCRNVLMYFTPSQARKVVANLHRALRKGAWLVVSPSECSHELFGQFSSVNFPGVVLYRKEEAKGAAISPAPVLPATAASWRDEWIPPLPLNFSPVDFAQAVAEKAPVAEPEKEPAKIPMPSYADAQALYEKGLYAEATEALLARMGSRDSAEPRDFSLLARAFANQGRLREALAWCERWLKDEKLDTSGHYLRAMILQELGEREEARRALQRTVYLDPGLVLGHFALGNLARENSSQAEADKHFTNALRLLQRCQPEEILPESEGLTAARLIEFIEAISSLEATS</sequence>
<evidence type="ECO:0000259" key="1">
    <source>
        <dbReference type="PROSITE" id="PS50123"/>
    </source>
</evidence>
<protein>
    <submittedName>
        <fullName evidence="2">MCP methyltransferase, CheR-type with Tpr repeats</fullName>
        <ecNumber evidence="2">2.1.1.80</ecNumber>
    </submittedName>
</protein>
<dbReference type="SUPFAM" id="SSF48452">
    <property type="entry name" value="TPR-like"/>
    <property type="match status" value="1"/>
</dbReference>
<dbReference type="eggNOG" id="COG0457">
    <property type="taxonomic scope" value="Bacteria"/>
</dbReference>
<proteinExistence type="predicted"/>
<dbReference type="SUPFAM" id="SSF53335">
    <property type="entry name" value="S-adenosyl-L-methionine-dependent methyltransferases"/>
    <property type="match status" value="1"/>
</dbReference>
<dbReference type="InterPro" id="IPR029063">
    <property type="entry name" value="SAM-dependent_MTases_sf"/>
</dbReference>
<accession>B4DC63</accession>
<dbReference type="InterPro" id="IPR019734">
    <property type="entry name" value="TPR_rpt"/>
</dbReference>
<keyword evidence="3" id="KW-1185">Reference proteome</keyword>
<gene>
    <name evidence="2" type="ORF">CfE428DRAFT_6504</name>
</gene>
<dbReference type="EC" id="2.1.1.80" evidence="2"/>
<dbReference type="InterPro" id="IPR000780">
    <property type="entry name" value="CheR_MeTrfase"/>
</dbReference>
<reference evidence="2 3" key="1">
    <citation type="journal article" date="2011" name="J. Bacteriol.">
        <title>Genome sequence of Chthoniobacter flavus Ellin428, an aerobic heterotrophic soil bacterium.</title>
        <authorList>
            <person name="Kant R."/>
            <person name="van Passel M.W."/>
            <person name="Palva A."/>
            <person name="Lucas S."/>
            <person name="Lapidus A."/>
            <person name="Glavina Del Rio T."/>
            <person name="Dalin E."/>
            <person name="Tice H."/>
            <person name="Bruce D."/>
            <person name="Goodwin L."/>
            <person name="Pitluck S."/>
            <person name="Larimer F.W."/>
            <person name="Land M.L."/>
            <person name="Hauser L."/>
            <person name="Sangwan P."/>
            <person name="de Vos W.M."/>
            <person name="Janssen P.H."/>
            <person name="Smidt H."/>
        </authorList>
    </citation>
    <scope>NUCLEOTIDE SEQUENCE [LARGE SCALE GENOMIC DNA]</scope>
    <source>
        <strain evidence="2 3">Ellin428</strain>
    </source>
</reference>
<organism evidence="2 3">
    <name type="scientific">Chthoniobacter flavus Ellin428</name>
    <dbReference type="NCBI Taxonomy" id="497964"/>
    <lineage>
        <taxon>Bacteria</taxon>
        <taxon>Pseudomonadati</taxon>
        <taxon>Verrucomicrobiota</taxon>
        <taxon>Spartobacteria</taxon>
        <taxon>Chthoniobacterales</taxon>
        <taxon>Chthoniobacteraceae</taxon>
        <taxon>Chthoniobacter</taxon>
    </lineage>
</organism>
<dbReference type="GO" id="GO:0032259">
    <property type="term" value="P:methylation"/>
    <property type="evidence" value="ECO:0007669"/>
    <property type="project" value="UniProtKB-KW"/>
</dbReference>
<dbReference type="AlphaFoldDB" id="B4DC63"/>
<dbReference type="InterPro" id="IPR022642">
    <property type="entry name" value="CheR_C"/>
</dbReference>
<name>B4DC63_9BACT</name>
<dbReference type="SMART" id="SM00138">
    <property type="entry name" value="MeTrc"/>
    <property type="match status" value="1"/>
</dbReference>
<dbReference type="PANTHER" id="PTHR24422">
    <property type="entry name" value="CHEMOTAXIS PROTEIN METHYLTRANSFERASE"/>
    <property type="match status" value="1"/>
</dbReference>
<dbReference type="STRING" id="497964.CfE428DRAFT_6504"/>
<dbReference type="Gene3D" id="3.40.50.150">
    <property type="entry name" value="Vaccinia Virus protein VP39"/>
    <property type="match status" value="1"/>
</dbReference>
<dbReference type="InParanoid" id="B4DC63"/>
<evidence type="ECO:0000313" key="2">
    <source>
        <dbReference type="EMBL" id="EDY15985.1"/>
    </source>
</evidence>
<dbReference type="PROSITE" id="PS50123">
    <property type="entry name" value="CHER"/>
    <property type="match status" value="1"/>
</dbReference>
<dbReference type="Pfam" id="PF01739">
    <property type="entry name" value="CheR"/>
    <property type="match status" value="1"/>
</dbReference>
<keyword evidence="2" id="KW-0808">Transferase</keyword>
<dbReference type="SMART" id="SM00028">
    <property type="entry name" value="TPR"/>
    <property type="match status" value="3"/>
</dbReference>
<dbReference type="Gene3D" id="1.25.40.10">
    <property type="entry name" value="Tetratricopeptide repeat domain"/>
    <property type="match status" value="1"/>
</dbReference>
<dbReference type="PRINTS" id="PR00996">
    <property type="entry name" value="CHERMTFRASE"/>
</dbReference>
<feature type="domain" description="CheR-type methyltransferase" evidence="1">
    <location>
        <begin position="13"/>
        <end position="283"/>
    </location>
</feature>
<dbReference type="GO" id="GO:0008983">
    <property type="term" value="F:protein-glutamate O-methyltransferase activity"/>
    <property type="evidence" value="ECO:0007669"/>
    <property type="project" value="UniProtKB-EC"/>
</dbReference>